<protein>
    <submittedName>
        <fullName evidence="1">ADP-ribosylglycohydrolase family protein</fullName>
    </submittedName>
</protein>
<evidence type="ECO:0000313" key="2">
    <source>
        <dbReference type="Proteomes" id="UP001487296"/>
    </source>
</evidence>
<dbReference type="EMBL" id="JBBNFP010000037">
    <property type="protein sequence ID" value="MEQ2487233.1"/>
    <property type="molecule type" value="Genomic_DNA"/>
</dbReference>
<dbReference type="Proteomes" id="UP001487296">
    <property type="component" value="Unassembled WGS sequence"/>
</dbReference>
<organism evidence="1 2">
    <name type="scientific">Hallella faecis</name>
    <dbReference type="NCBI Taxonomy" id="2841596"/>
    <lineage>
        <taxon>Bacteria</taxon>
        <taxon>Pseudomonadati</taxon>
        <taxon>Bacteroidota</taxon>
        <taxon>Bacteroidia</taxon>
        <taxon>Bacteroidales</taxon>
        <taxon>Prevotellaceae</taxon>
        <taxon>Hallella</taxon>
    </lineage>
</organism>
<keyword evidence="2" id="KW-1185">Reference proteome</keyword>
<dbReference type="RefSeq" id="WP_215760314.1">
    <property type="nucleotide sequence ID" value="NZ_JAHKBE010000038.1"/>
</dbReference>
<name>A0ABV1FS97_9BACT</name>
<dbReference type="InterPro" id="IPR036705">
    <property type="entry name" value="Ribosyl_crysJ1_sf"/>
</dbReference>
<accession>A0ABV1FS97</accession>
<reference evidence="1 2" key="1">
    <citation type="submission" date="2024-04" db="EMBL/GenBank/DDBJ databases">
        <title>Human intestinal bacterial collection.</title>
        <authorList>
            <person name="Pauvert C."/>
            <person name="Hitch T.C.A."/>
            <person name="Clavel T."/>
        </authorList>
    </citation>
    <scope>NUCLEOTIDE SEQUENCE [LARGE SCALE GENOMIC DNA]</scope>
    <source>
        <strain evidence="1 2">CLA-AA-H145</strain>
    </source>
</reference>
<comment type="caution">
    <text evidence="1">The sequence shown here is derived from an EMBL/GenBank/DDBJ whole genome shotgun (WGS) entry which is preliminary data.</text>
</comment>
<dbReference type="SUPFAM" id="SSF101478">
    <property type="entry name" value="ADP-ribosylglycohydrolase"/>
    <property type="match status" value="1"/>
</dbReference>
<dbReference type="Gene3D" id="1.10.4080.10">
    <property type="entry name" value="ADP-ribosylation/Crystallin J1"/>
    <property type="match status" value="1"/>
</dbReference>
<evidence type="ECO:0000313" key="1">
    <source>
        <dbReference type="EMBL" id="MEQ2487233.1"/>
    </source>
</evidence>
<gene>
    <name evidence="1" type="ORF">AAAT34_09245</name>
</gene>
<proteinExistence type="predicted"/>
<dbReference type="PANTHER" id="PTHR16222">
    <property type="entry name" value="ADP-RIBOSYLGLYCOHYDROLASE"/>
    <property type="match status" value="1"/>
</dbReference>
<dbReference type="InterPro" id="IPR005502">
    <property type="entry name" value="Ribosyl_crysJ1"/>
</dbReference>
<sequence length="266" mass="30160">MIGAIIGDIVGSRFEFDEQPKDNFELFRPKPQCDYTDDSLMTIAVADAILNGKSYQDKLHEWGRRYPNPKGAYGGMFAQWLADDHPKPQNSWGNGAAMRIAPVGWLFDDYHEVLQQAQQCTICSHMHKEAIRGAQCVATVIYWLRTGRVTKEGLETAVERSFGYEIPPLRDIYKIGMQGHFDSSCQETVPWALRCFLESSSFEDAIRKAVMARGDTDTKACICGAIAEAYYDVPDHLYNKACSYLEKDMLDVIVQYCNHMQNEIDS</sequence>
<dbReference type="Pfam" id="PF03747">
    <property type="entry name" value="ADP_ribosyl_GH"/>
    <property type="match status" value="1"/>
</dbReference>
<dbReference type="PANTHER" id="PTHR16222:SF12">
    <property type="entry name" value="ADP-RIBOSYLGLYCOHYDROLASE-RELATED"/>
    <property type="match status" value="1"/>
</dbReference>
<dbReference type="InterPro" id="IPR050792">
    <property type="entry name" value="ADP-ribosylglycohydrolase"/>
</dbReference>